<dbReference type="InterPro" id="IPR044426">
    <property type="entry name" value="Suv4-20_SET"/>
</dbReference>
<dbReference type="SUPFAM" id="SSF82199">
    <property type="entry name" value="SET domain"/>
    <property type="match status" value="1"/>
</dbReference>
<feature type="compositionally biased region" description="Basic and acidic residues" evidence="16">
    <location>
        <begin position="879"/>
        <end position="889"/>
    </location>
</feature>
<evidence type="ECO:0000256" key="12">
    <source>
        <dbReference type="ARBA" id="ARBA00023242"/>
    </source>
</evidence>
<feature type="region of interest" description="Disordered" evidence="16">
    <location>
        <begin position="668"/>
        <end position="719"/>
    </location>
</feature>
<keyword evidence="12" id="KW-0539">Nucleus</keyword>
<feature type="compositionally biased region" description="Basic and acidic residues" evidence="16">
    <location>
        <begin position="479"/>
        <end position="502"/>
    </location>
</feature>
<dbReference type="FunFam" id="2.170.270.10:FF:000006">
    <property type="entry name" value="Histone-lysine N-methyltransferase"/>
    <property type="match status" value="1"/>
</dbReference>
<comment type="catalytic activity">
    <reaction evidence="13">
        <text>N(6)-methyl-L-lysyl(20)-[histone H4] + S-adenosyl-L-methionine = N(6),N(6)-dimethyl-L-lysyl(20)-[histone H4] + S-adenosyl-L-homocysteine + H(+)</text>
        <dbReference type="Rhea" id="RHEA:60348"/>
        <dbReference type="Rhea" id="RHEA-COMP:15555"/>
        <dbReference type="Rhea" id="RHEA-COMP:15556"/>
        <dbReference type="ChEBI" id="CHEBI:15378"/>
        <dbReference type="ChEBI" id="CHEBI:57856"/>
        <dbReference type="ChEBI" id="CHEBI:59789"/>
        <dbReference type="ChEBI" id="CHEBI:61929"/>
        <dbReference type="ChEBI" id="CHEBI:61976"/>
        <dbReference type="EC" id="2.1.1.362"/>
    </reaction>
</comment>
<feature type="compositionally biased region" description="Low complexity" evidence="16">
    <location>
        <begin position="515"/>
        <end position="545"/>
    </location>
</feature>
<name>A0A182K349_9DIPT</name>
<feature type="compositionally biased region" description="Low complexity" evidence="16">
    <location>
        <begin position="1"/>
        <end position="17"/>
    </location>
</feature>
<evidence type="ECO:0000256" key="14">
    <source>
        <dbReference type="ARBA" id="ARBA00052814"/>
    </source>
</evidence>
<feature type="compositionally biased region" description="Pro residues" evidence="16">
    <location>
        <begin position="1359"/>
        <end position="1372"/>
    </location>
</feature>
<evidence type="ECO:0000259" key="17">
    <source>
        <dbReference type="PROSITE" id="PS50280"/>
    </source>
</evidence>
<dbReference type="EnsemblMetazoa" id="ACHR005184-RA">
    <property type="protein sequence ID" value="ACHR005184-PA"/>
    <property type="gene ID" value="ACHR005184"/>
</dbReference>
<keyword evidence="19" id="KW-1185">Reference proteome</keyword>
<evidence type="ECO:0000256" key="6">
    <source>
        <dbReference type="ARBA" id="ARBA00022603"/>
    </source>
</evidence>
<dbReference type="PROSITE" id="PS50280">
    <property type="entry name" value="SET"/>
    <property type="match status" value="1"/>
</dbReference>
<dbReference type="Pfam" id="PF00856">
    <property type="entry name" value="SET"/>
    <property type="match status" value="1"/>
</dbReference>
<evidence type="ECO:0000256" key="10">
    <source>
        <dbReference type="ARBA" id="ARBA00023015"/>
    </source>
</evidence>
<feature type="compositionally biased region" description="Basic and acidic residues" evidence="16">
    <location>
        <begin position="450"/>
        <end position="463"/>
    </location>
</feature>
<dbReference type="Proteomes" id="UP000075881">
    <property type="component" value="Unassembled WGS sequence"/>
</dbReference>
<dbReference type="Gene3D" id="2.170.270.10">
    <property type="entry name" value="SET domain"/>
    <property type="match status" value="1"/>
</dbReference>
<keyword evidence="11" id="KW-0804">Transcription</keyword>
<keyword evidence="7" id="KW-0808">Transferase</keyword>
<feature type="compositionally biased region" description="Polar residues" evidence="16">
    <location>
        <begin position="952"/>
        <end position="977"/>
    </location>
</feature>
<feature type="compositionally biased region" description="Basic and acidic residues" evidence="16">
    <location>
        <begin position="1220"/>
        <end position="1235"/>
    </location>
</feature>
<reference evidence="19" key="1">
    <citation type="submission" date="2013-03" db="EMBL/GenBank/DDBJ databases">
        <title>The Genome Sequence of Anopheles christyi ACHKN1017.</title>
        <authorList>
            <consortium name="The Broad Institute Genomics Platform"/>
            <person name="Neafsey D.E."/>
            <person name="Besansky N."/>
            <person name="Walker B."/>
            <person name="Young S.K."/>
            <person name="Zeng Q."/>
            <person name="Gargeya S."/>
            <person name="Fitzgerald M."/>
            <person name="Haas B."/>
            <person name="Abouelleil A."/>
            <person name="Allen A.W."/>
            <person name="Alvarado L."/>
            <person name="Arachchi H.M."/>
            <person name="Berlin A.M."/>
            <person name="Chapman S.B."/>
            <person name="Gainer-Dewar J."/>
            <person name="Goldberg J."/>
            <person name="Griggs A."/>
            <person name="Gujja S."/>
            <person name="Hansen M."/>
            <person name="Howarth C."/>
            <person name="Imamovic A."/>
            <person name="Ireland A."/>
            <person name="Larimer J."/>
            <person name="McCowan C."/>
            <person name="Murphy C."/>
            <person name="Pearson M."/>
            <person name="Poon T.W."/>
            <person name="Priest M."/>
            <person name="Roberts A."/>
            <person name="Saif S."/>
            <person name="Shea T."/>
            <person name="Sisk P."/>
            <person name="Sykes S."/>
            <person name="Wortman J."/>
            <person name="Nusbaum C."/>
            <person name="Birren B."/>
        </authorList>
    </citation>
    <scope>NUCLEOTIDE SEQUENCE [LARGE SCALE GENOMIC DNA]</scope>
    <source>
        <strain evidence="19">ACHKN1017</strain>
    </source>
</reference>
<feature type="region of interest" description="Disordered" evidence="16">
    <location>
        <begin position="777"/>
        <end position="912"/>
    </location>
</feature>
<evidence type="ECO:0000256" key="13">
    <source>
        <dbReference type="ARBA" id="ARBA00051837"/>
    </source>
</evidence>
<sequence length="1444" mass="159187">MVVASSGHASSSVGQQQTRNSNNHLHKLAQVASPGTGMTPKELSDNDDLATGLVLDTILGFQTHKMSLKYRPLKANKDEIKNIIEEFIRTQNYGKCYQQLMNGNWMPRCVLNKNKLALKRLEAHIYRYLRVFDQHSGFVIEACYRYSLEGQKGAKICSTRRWMKNEKIECLVGCIAELTEREEADLLYPGRNDFSVMYSCRKNCAQLWLGPAAYINHDCRANCKFVATGRDTACVKVLRDIEVGEEITCFYGEDFFGDNNCYCECETCERRGTGAFAARSRLMEGAALYDGTGDISMAGYSGAGTVGGTGSEVNGTRTRYDPCLAGGVNGQGGGVVVGIVGTANGGVRYRLRETDNRLNRMKNKRNNGTGVELGGGAKVTAMGKEPPSALSLLTVRELRDKGMTKYDAEMLLAQQKPYCTNPSVVAPLVPLGRVPGTTGSEQGTEVEEEPVSKKPVEKSEAQIKRATRSSTCSSTKPIPVDKAEECAKTQEKKRDSTFERNGKVHGKSNPRRRYSSYSSVSTELSSVSTDRKPSSTSTGRQQQQSHETKRKRKKEPADNGQRRRATSVAPGKRRARSKDLADEIIVIDDDCSNSSMHSCMSKSGMDTQLQFGRKRRASMYTSSSRSIYTFHDETFDGPSTNGYYTLRNNATPQDSQQHLHANPFSVSMESGKQQPVTYRSASQATPSRKRPRELTPDEQQQAVDSVKRSGGSNAADTVPRIMTRCMSLRFSGNPAATATGSAKSSAASGTTEVDEISPRVTRGMLRLLEDHEAIAEHRNSRQLSAKSPSSRAPSSSSTLAVEECVMTEPGTPNGYGGRLGRRLSTVSTTTMGEEQNTEGTQTETAASQWNRGSRRKQKLQATRYPWKKDLLQQPEDQEEDHHVEKESMLRRLQKQQQQEQKGTNASALQKAADQQRLKLKLRMKPVSTTGEDGDSNADLGLDRSTVEVRLRQQQWRSTGVSLAQSKFNPNRTSTSNNLEERGAATAADRKGVSLGRDDGQSTSVGSTTHGRDDGDEHGIPVTTVSDEDDEDDIILAKMLQCGKQRGSVFRSREQDTPTQNASSSISSMAISSSTPSQKDSDKRLLPVNASSTSASIVATSRTSTKLSPSSSTLPEEPLMRTPERRLKLTLRMKRSPVIDEIIESGNSMSDADNGGSPSAFRREYEILRMEGLREHEVEEEEELDETNRSYRVRGCRAVANISRRTLTYDSSASNSTHTLGDGKAKSDEAGRRNDSPNDEQYLLLSKEGPKENNTDEEEEQEEEDLTSYSSSCSSLISQKRKKRHKASKEARRLRKEAKRQRRQQLLYDTVCAEQKLGSKEHLKSKYYAYIAPPEAAVALEGEKAEIVRSGEGSNMITSPAPPPPRPPPPPSPHVQVLPIVSGTTLTTSSRSLSQDLSVYQRALAPPPHHNIYSHSHHQIHQSVILQPTALSGMRTEATGGRDDW</sequence>
<feature type="region of interest" description="Disordered" evidence="16">
    <location>
        <begin position="952"/>
        <end position="1030"/>
    </location>
</feature>
<evidence type="ECO:0000256" key="4">
    <source>
        <dbReference type="ARBA" id="ARBA00022454"/>
    </source>
</evidence>
<feature type="compositionally biased region" description="Low complexity" evidence="16">
    <location>
        <begin position="735"/>
        <end position="751"/>
    </location>
</feature>
<dbReference type="InterPro" id="IPR046341">
    <property type="entry name" value="SET_dom_sf"/>
</dbReference>
<dbReference type="InterPro" id="IPR025790">
    <property type="entry name" value="Suv4-20_animal"/>
</dbReference>
<keyword evidence="10" id="KW-0805">Transcription regulation</keyword>
<feature type="compositionally biased region" description="Basic and acidic residues" evidence="16">
    <location>
        <begin position="1009"/>
        <end position="1018"/>
    </location>
</feature>
<dbReference type="GO" id="GO:0005634">
    <property type="term" value="C:nucleus"/>
    <property type="evidence" value="ECO:0007669"/>
    <property type="project" value="UniProtKB-SubCell"/>
</dbReference>
<evidence type="ECO:0000256" key="11">
    <source>
        <dbReference type="ARBA" id="ARBA00023163"/>
    </source>
</evidence>
<feature type="compositionally biased region" description="Basic residues" evidence="16">
    <location>
        <begin position="503"/>
        <end position="514"/>
    </location>
</feature>
<evidence type="ECO:0000313" key="18">
    <source>
        <dbReference type="EnsemblMetazoa" id="ACHR005184-PA"/>
    </source>
</evidence>
<feature type="compositionally biased region" description="Low complexity" evidence="16">
    <location>
        <begin position="1061"/>
        <end position="1073"/>
    </location>
</feature>
<feature type="compositionally biased region" description="Basic residues" evidence="16">
    <location>
        <begin position="1278"/>
        <end position="1302"/>
    </location>
</feature>
<feature type="region of interest" description="Disordered" evidence="16">
    <location>
        <begin position="1045"/>
        <end position="1117"/>
    </location>
</feature>
<dbReference type="CDD" id="cd19186">
    <property type="entry name" value="SET_Suv4-20"/>
    <property type="match status" value="1"/>
</dbReference>
<evidence type="ECO:0000256" key="9">
    <source>
        <dbReference type="ARBA" id="ARBA00022853"/>
    </source>
</evidence>
<dbReference type="STRING" id="43041.A0A182K349"/>
<evidence type="ECO:0000256" key="1">
    <source>
        <dbReference type="ARBA" id="ARBA00004123"/>
    </source>
</evidence>
<dbReference type="PANTHER" id="PTHR12977:SF4">
    <property type="entry name" value="HISTONE-LYSINE N-METHYLTRANSFERASE KMT5B"/>
    <property type="match status" value="1"/>
</dbReference>
<feature type="compositionally biased region" description="Low complexity" evidence="16">
    <location>
        <begin position="784"/>
        <end position="797"/>
    </location>
</feature>
<keyword evidence="5" id="KW-0678">Repressor</keyword>
<keyword evidence="9" id="KW-0156">Chromatin regulator</keyword>
<dbReference type="GO" id="GO:0032259">
    <property type="term" value="P:methylation"/>
    <property type="evidence" value="ECO:0007669"/>
    <property type="project" value="UniProtKB-KW"/>
</dbReference>
<feature type="region of interest" description="Disordered" evidence="16">
    <location>
        <begin position="1"/>
        <end position="22"/>
    </location>
</feature>
<feature type="region of interest" description="Disordered" evidence="16">
    <location>
        <begin position="921"/>
        <end position="940"/>
    </location>
</feature>
<organism evidence="18 19">
    <name type="scientific">Anopheles christyi</name>
    <dbReference type="NCBI Taxonomy" id="43041"/>
    <lineage>
        <taxon>Eukaryota</taxon>
        <taxon>Metazoa</taxon>
        <taxon>Ecdysozoa</taxon>
        <taxon>Arthropoda</taxon>
        <taxon>Hexapoda</taxon>
        <taxon>Insecta</taxon>
        <taxon>Pterygota</taxon>
        <taxon>Neoptera</taxon>
        <taxon>Endopterygota</taxon>
        <taxon>Diptera</taxon>
        <taxon>Nematocera</taxon>
        <taxon>Culicoidea</taxon>
        <taxon>Culicidae</taxon>
        <taxon>Anophelinae</taxon>
        <taxon>Anopheles</taxon>
    </lineage>
</organism>
<evidence type="ECO:0000256" key="15">
    <source>
        <dbReference type="ARBA" id="ARBA00071597"/>
    </source>
</evidence>
<keyword evidence="6" id="KW-0489">Methyltransferase</keyword>
<feature type="compositionally biased region" description="Basic and acidic residues" evidence="16">
    <location>
        <begin position="978"/>
        <end position="999"/>
    </location>
</feature>
<reference evidence="18" key="2">
    <citation type="submission" date="2020-05" db="UniProtKB">
        <authorList>
            <consortium name="EnsemblMetazoa"/>
        </authorList>
    </citation>
    <scope>IDENTIFICATION</scope>
    <source>
        <strain evidence="18">ACHKN1017</strain>
    </source>
</reference>
<dbReference type="SMART" id="SM00317">
    <property type="entry name" value="SET"/>
    <property type="match status" value="1"/>
</dbReference>
<dbReference type="InterPro" id="IPR001214">
    <property type="entry name" value="SET_dom"/>
</dbReference>
<dbReference type="PANTHER" id="PTHR12977">
    <property type="entry name" value="SUPPRESSOR OF VARIEGATION 4-20-RELATED"/>
    <property type="match status" value="1"/>
</dbReference>
<feature type="compositionally biased region" description="Low complexity" evidence="16">
    <location>
        <begin position="828"/>
        <end position="844"/>
    </location>
</feature>
<dbReference type="InterPro" id="IPR039977">
    <property type="entry name" value="Suv4-20/Set9"/>
</dbReference>
<evidence type="ECO:0000256" key="7">
    <source>
        <dbReference type="ARBA" id="ARBA00022679"/>
    </source>
</evidence>
<evidence type="ECO:0000313" key="19">
    <source>
        <dbReference type="Proteomes" id="UP000075881"/>
    </source>
</evidence>
<keyword evidence="4" id="KW-0158">Chromosome</keyword>
<feature type="region of interest" description="Disordered" evidence="16">
    <location>
        <begin position="1211"/>
        <end position="1302"/>
    </location>
</feature>
<comment type="catalytic activity">
    <reaction evidence="14">
        <text>N(6),N(6)-dimethyl-L-lysyl(20)-[histone H4] + S-adenosyl-L-methionine = N(6),N(6),N(6)-trimethyl-L-lysyl(20)-[histone H4] + S-adenosyl-L-homocysteine + H(+)</text>
        <dbReference type="Rhea" id="RHEA:61992"/>
        <dbReference type="Rhea" id="RHEA-COMP:15556"/>
        <dbReference type="Rhea" id="RHEA-COMP:15998"/>
        <dbReference type="ChEBI" id="CHEBI:15378"/>
        <dbReference type="ChEBI" id="CHEBI:57856"/>
        <dbReference type="ChEBI" id="CHEBI:59789"/>
        <dbReference type="ChEBI" id="CHEBI:61961"/>
        <dbReference type="ChEBI" id="CHEBI:61976"/>
    </reaction>
</comment>
<dbReference type="FunFam" id="1.10.10.1700:FF:000001">
    <property type="entry name" value="Histone-lysine N-methyltransferase"/>
    <property type="match status" value="1"/>
</dbReference>
<evidence type="ECO:0000256" key="8">
    <source>
        <dbReference type="ARBA" id="ARBA00022691"/>
    </source>
</evidence>
<evidence type="ECO:0000256" key="3">
    <source>
        <dbReference type="ARBA" id="ARBA00012188"/>
    </source>
</evidence>
<protein>
    <recommendedName>
        <fullName evidence="15">Histone-lysine N-methyltransferase Suv4-20</fullName>
        <ecNumber evidence="3">2.1.1.362</ecNumber>
    </recommendedName>
</protein>
<feature type="domain" description="SET" evidence="17">
    <location>
        <begin position="141"/>
        <end position="252"/>
    </location>
</feature>
<proteinExistence type="predicted"/>
<feature type="compositionally biased region" description="Acidic residues" evidence="16">
    <location>
        <begin position="1254"/>
        <end position="1265"/>
    </location>
</feature>
<feature type="compositionally biased region" description="Low complexity" evidence="16">
    <location>
        <begin position="1089"/>
        <end position="1116"/>
    </location>
</feature>
<keyword evidence="8" id="KW-0949">S-adenosyl-L-methionine</keyword>
<dbReference type="VEuPathDB" id="VectorBase:ACHR005184"/>
<feature type="region of interest" description="Disordered" evidence="16">
    <location>
        <begin position="734"/>
        <end position="758"/>
    </location>
</feature>
<accession>A0A182K349</accession>
<evidence type="ECO:0000256" key="5">
    <source>
        <dbReference type="ARBA" id="ARBA00022491"/>
    </source>
</evidence>
<comment type="subcellular location">
    <subcellularLocation>
        <location evidence="2">Chromosome</location>
    </subcellularLocation>
    <subcellularLocation>
        <location evidence="1">Nucleus</location>
    </subcellularLocation>
</comment>
<feature type="region of interest" description="Disordered" evidence="16">
    <location>
        <begin position="361"/>
        <end position="383"/>
    </location>
</feature>
<dbReference type="EC" id="2.1.1.362" evidence="3"/>
<feature type="compositionally biased region" description="Polar residues" evidence="16">
    <location>
        <begin position="668"/>
        <end position="686"/>
    </location>
</feature>
<dbReference type="PROSITE" id="PS51570">
    <property type="entry name" value="SAM_MT43_SUVAR420_2"/>
    <property type="match status" value="1"/>
</dbReference>
<dbReference type="Gene3D" id="1.10.10.1700">
    <property type="entry name" value="Histone-lysine N-methyltransferase"/>
    <property type="match status" value="1"/>
</dbReference>
<dbReference type="GO" id="GO:0005694">
    <property type="term" value="C:chromosome"/>
    <property type="evidence" value="ECO:0007669"/>
    <property type="project" value="UniProtKB-SubCell"/>
</dbReference>
<dbReference type="InterPro" id="IPR041938">
    <property type="entry name" value="Hist-Lys_N-MTase_N"/>
</dbReference>
<feature type="region of interest" description="Disordered" evidence="16">
    <location>
        <begin position="430"/>
        <end position="583"/>
    </location>
</feature>
<evidence type="ECO:0000256" key="2">
    <source>
        <dbReference type="ARBA" id="ARBA00004286"/>
    </source>
</evidence>
<dbReference type="GO" id="GO:0140941">
    <property type="term" value="F:histone H4K20me methyltransferase activity"/>
    <property type="evidence" value="ECO:0007669"/>
    <property type="project" value="UniProtKB-EC"/>
</dbReference>
<evidence type="ECO:0000256" key="16">
    <source>
        <dbReference type="SAM" id="MobiDB-lite"/>
    </source>
</evidence>
<feature type="region of interest" description="Disordered" evidence="16">
    <location>
        <begin position="1352"/>
        <end position="1373"/>
    </location>
</feature>
<feature type="compositionally biased region" description="Low complexity" evidence="16">
    <location>
        <begin position="1267"/>
        <end position="1277"/>
    </location>
</feature>